<evidence type="ECO:0000313" key="2">
    <source>
        <dbReference type="EMBL" id="EWM25887.1"/>
    </source>
</evidence>
<evidence type="ECO:0000313" key="3">
    <source>
        <dbReference type="Proteomes" id="UP000019335"/>
    </source>
</evidence>
<organism evidence="2 3">
    <name type="scientific">Nannochloropsis gaditana</name>
    <dbReference type="NCBI Taxonomy" id="72520"/>
    <lineage>
        <taxon>Eukaryota</taxon>
        <taxon>Sar</taxon>
        <taxon>Stramenopiles</taxon>
        <taxon>Ochrophyta</taxon>
        <taxon>Eustigmatophyceae</taxon>
        <taxon>Eustigmatales</taxon>
        <taxon>Monodopsidaceae</taxon>
        <taxon>Nannochloropsis</taxon>
    </lineage>
</organism>
<proteinExistence type="predicted"/>
<name>W7TIG3_9STRA</name>
<evidence type="ECO:0000256" key="1">
    <source>
        <dbReference type="SAM" id="MobiDB-lite"/>
    </source>
</evidence>
<keyword evidence="3" id="KW-1185">Reference proteome</keyword>
<sequence length="331" mass="38123">MTGATSQECEREDRRSRLRPRPRSTAACPTGSSSSKSDFPVDSPGHPSSNDAQDIVDNYRCVCQQLRAFRGRVLNHEEKAMVEEIGAEARATALGNRAIERHQHDEQEDTMRSRLRAKDGDIRERAQFSPCKEQDDVMDRFLRRQEEEHQYEKARLETYCGKLQRQARQALQAAKSAQRQALIAETDLEHECNSSRQENFRLQQQIEELARGLQAQRRVTAERDAEIISLRERLSMAQAREEALAQQATRSTALKEEVESLRKCLEQANGMVLFKKSGVSEEAERAKVEARRRHLREQRRLIEKDLLLEIETLETLSVMTSKLSDFEISEK</sequence>
<dbReference type="OrthoDB" id="10343415at2759"/>
<protein>
    <submittedName>
        <fullName evidence="2">Uncharacterized protein</fullName>
    </submittedName>
</protein>
<feature type="region of interest" description="Disordered" evidence="1">
    <location>
        <begin position="1"/>
        <end position="53"/>
    </location>
</feature>
<dbReference type="EMBL" id="AZIL01000829">
    <property type="protein sequence ID" value="EWM25887.1"/>
    <property type="molecule type" value="Genomic_DNA"/>
</dbReference>
<comment type="caution">
    <text evidence="2">The sequence shown here is derived from an EMBL/GenBank/DDBJ whole genome shotgun (WGS) entry which is preliminary data.</text>
</comment>
<accession>W7TIG3</accession>
<dbReference type="Proteomes" id="UP000019335">
    <property type="component" value="Chromosome 10"/>
</dbReference>
<gene>
    <name evidence="2" type="ORF">Naga_100054g18</name>
</gene>
<reference evidence="2 3" key="1">
    <citation type="journal article" date="2014" name="Mol. Plant">
        <title>Chromosome Scale Genome Assembly and Transcriptome Profiling of Nannochloropsis gaditana in Nitrogen Depletion.</title>
        <authorList>
            <person name="Corteggiani Carpinelli E."/>
            <person name="Telatin A."/>
            <person name="Vitulo N."/>
            <person name="Forcato C."/>
            <person name="D'Angelo M."/>
            <person name="Schiavon R."/>
            <person name="Vezzi A."/>
            <person name="Giacometti G.M."/>
            <person name="Morosinotto T."/>
            <person name="Valle G."/>
        </authorList>
    </citation>
    <scope>NUCLEOTIDE SEQUENCE [LARGE SCALE GENOMIC DNA]</scope>
    <source>
        <strain evidence="2 3">B-31</strain>
    </source>
</reference>
<dbReference type="AlphaFoldDB" id="W7TIG3"/>